<name>A0A6J1VHF7_9SAUR</name>
<evidence type="ECO:0000256" key="1">
    <source>
        <dbReference type="SAM" id="MobiDB-lite"/>
    </source>
</evidence>
<dbReference type="CTD" id="375791"/>
<proteinExistence type="predicted"/>
<protein>
    <submittedName>
        <fullName evidence="3">Cysteine-rich tail protein 1</fullName>
    </submittedName>
</protein>
<dbReference type="KEGG" id="nss:113424713"/>
<feature type="region of interest" description="Disordered" evidence="1">
    <location>
        <begin position="1"/>
        <end position="22"/>
    </location>
</feature>
<dbReference type="Proteomes" id="UP000504612">
    <property type="component" value="Unplaced"/>
</dbReference>
<feature type="region of interest" description="Disordered" evidence="1">
    <location>
        <begin position="65"/>
        <end position="112"/>
    </location>
</feature>
<organism evidence="2 3">
    <name type="scientific">Notechis scutatus</name>
    <name type="common">mainland tiger snake</name>
    <dbReference type="NCBI Taxonomy" id="8663"/>
    <lineage>
        <taxon>Eukaryota</taxon>
        <taxon>Metazoa</taxon>
        <taxon>Chordata</taxon>
        <taxon>Craniata</taxon>
        <taxon>Vertebrata</taxon>
        <taxon>Euteleostomi</taxon>
        <taxon>Lepidosauria</taxon>
        <taxon>Squamata</taxon>
        <taxon>Bifurcata</taxon>
        <taxon>Unidentata</taxon>
        <taxon>Episquamata</taxon>
        <taxon>Toxicofera</taxon>
        <taxon>Serpentes</taxon>
        <taxon>Colubroidea</taxon>
        <taxon>Elapidae</taxon>
        <taxon>Hydrophiinae</taxon>
        <taxon>Notechis</taxon>
    </lineage>
</organism>
<reference evidence="3" key="1">
    <citation type="submission" date="2025-08" db="UniProtKB">
        <authorList>
            <consortium name="RefSeq"/>
        </authorList>
    </citation>
    <scope>IDENTIFICATION</scope>
</reference>
<evidence type="ECO:0000313" key="2">
    <source>
        <dbReference type="Proteomes" id="UP000504612"/>
    </source>
</evidence>
<keyword evidence="2" id="KW-1185">Reference proteome</keyword>
<gene>
    <name evidence="3" type="primary">CYSRT1</name>
</gene>
<dbReference type="RefSeq" id="XP_026542330.1">
    <property type="nucleotide sequence ID" value="XM_026686545.1"/>
</dbReference>
<evidence type="ECO:0000313" key="3">
    <source>
        <dbReference type="RefSeq" id="XP_026542330.1"/>
    </source>
</evidence>
<accession>A0A6J1VHF7</accession>
<dbReference type="GeneID" id="113424713"/>
<feature type="compositionally biased region" description="Polar residues" evidence="1">
    <location>
        <begin position="81"/>
        <end position="99"/>
    </location>
</feature>
<sequence length="148" mass="15917">MADSTRGKRSGWNAGASTGREQAAMDRGFTIENPYASVAVPRAQLKDDFLSYYLGEDFGPNVLGSCSAAPQKEADPKSPSLAWNGQAQAESQARPTNPYASLKAPPRVDAPEPFRWKSHQEAAPDPGGCGYLCCRCSPCCRKCRCVIS</sequence>
<dbReference type="AlphaFoldDB" id="A0A6J1VHF7"/>